<dbReference type="Gene3D" id="1.20.1250.20">
    <property type="entry name" value="MFS general substrate transporter like domains"/>
    <property type="match status" value="1"/>
</dbReference>
<feature type="transmembrane region" description="Helical" evidence="1">
    <location>
        <begin position="370"/>
        <end position="388"/>
    </location>
</feature>
<dbReference type="InterPro" id="IPR036259">
    <property type="entry name" value="MFS_trans_sf"/>
</dbReference>
<evidence type="ECO:0000256" key="1">
    <source>
        <dbReference type="SAM" id="Phobius"/>
    </source>
</evidence>
<feature type="transmembrane region" description="Helical" evidence="1">
    <location>
        <begin position="319"/>
        <end position="338"/>
    </location>
</feature>
<name>A0A9D1MIM3_9FIRM</name>
<feature type="transmembrane region" description="Helical" evidence="1">
    <location>
        <begin position="184"/>
        <end position="201"/>
    </location>
</feature>
<dbReference type="CDD" id="cd17332">
    <property type="entry name" value="MFS_MelB_like"/>
    <property type="match status" value="1"/>
</dbReference>
<comment type="caution">
    <text evidence="2">The sequence shown here is derived from an EMBL/GenBank/DDBJ whole genome shotgun (WGS) entry which is preliminary data.</text>
</comment>
<feature type="transmembrane region" description="Helical" evidence="1">
    <location>
        <begin position="221"/>
        <end position="244"/>
    </location>
</feature>
<proteinExistence type="predicted"/>
<gene>
    <name evidence="2" type="ORF">IAB05_05395</name>
</gene>
<reference evidence="2" key="1">
    <citation type="submission" date="2020-10" db="EMBL/GenBank/DDBJ databases">
        <authorList>
            <person name="Gilroy R."/>
        </authorList>
    </citation>
    <scope>NUCLEOTIDE SEQUENCE</scope>
    <source>
        <strain evidence="2">18911</strain>
    </source>
</reference>
<dbReference type="InterPro" id="IPR039672">
    <property type="entry name" value="MFS_2"/>
</dbReference>
<keyword evidence="1" id="KW-1133">Transmembrane helix</keyword>
<organism evidence="2 3">
    <name type="scientific">Candidatus Stercoripulliclostridium merdigallinarum</name>
    <dbReference type="NCBI Taxonomy" id="2840951"/>
    <lineage>
        <taxon>Bacteria</taxon>
        <taxon>Bacillati</taxon>
        <taxon>Bacillota</taxon>
        <taxon>Clostridia</taxon>
        <taxon>Eubacteriales</taxon>
        <taxon>Candidatus Stercoripulliclostridium</taxon>
    </lineage>
</organism>
<protein>
    <submittedName>
        <fullName evidence="2">MFS transporter</fullName>
    </submittedName>
</protein>
<dbReference type="PANTHER" id="PTHR11328">
    <property type="entry name" value="MAJOR FACILITATOR SUPERFAMILY DOMAIN-CONTAINING PROTEIN"/>
    <property type="match status" value="1"/>
</dbReference>
<feature type="transmembrane region" description="Helical" evidence="1">
    <location>
        <begin position="465"/>
        <end position="485"/>
    </location>
</feature>
<evidence type="ECO:0000313" key="2">
    <source>
        <dbReference type="EMBL" id="HIU60807.1"/>
    </source>
</evidence>
<reference evidence="2" key="2">
    <citation type="journal article" date="2021" name="PeerJ">
        <title>Extensive microbial diversity within the chicken gut microbiome revealed by metagenomics and culture.</title>
        <authorList>
            <person name="Gilroy R."/>
            <person name="Ravi A."/>
            <person name="Getino M."/>
            <person name="Pursley I."/>
            <person name="Horton D.L."/>
            <person name="Alikhan N.F."/>
            <person name="Baker D."/>
            <person name="Gharbi K."/>
            <person name="Hall N."/>
            <person name="Watson M."/>
            <person name="Adriaenssens E.M."/>
            <person name="Foster-Nyarko E."/>
            <person name="Jarju S."/>
            <person name="Secka A."/>
            <person name="Antonio M."/>
            <person name="Oren A."/>
            <person name="Chaudhuri R.R."/>
            <person name="La Ragione R."/>
            <person name="Hildebrand F."/>
            <person name="Pallen M.J."/>
        </authorList>
    </citation>
    <scope>NUCLEOTIDE SEQUENCE</scope>
    <source>
        <strain evidence="2">18911</strain>
    </source>
</reference>
<keyword evidence="1" id="KW-0472">Membrane</keyword>
<dbReference type="SUPFAM" id="SSF103473">
    <property type="entry name" value="MFS general substrate transporter"/>
    <property type="match status" value="1"/>
</dbReference>
<feature type="transmembrane region" description="Helical" evidence="1">
    <location>
        <begin position="133"/>
        <end position="151"/>
    </location>
</feature>
<keyword evidence="1" id="KW-0812">Transmembrane</keyword>
<dbReference type="Proteomes" id="UP000824094">
    <property type="component" value="Unassembled WGS sequence"/>
</dbReference>
<dbReference type="EMBL" id="DVNF01000157">
    <property type="protein sequence ID" value="HIU60807.1"/>
    <property type="molecule type" value="Genomic_DNA"/>
</dbReference>
<feature type="transmembrane region" description="Helical" evidence="1">
    <location>
        <begin position="110"/>
        <end position="127"/>
    </location>
</feature>
<dbReference type="Pfam" id="PF13347">
    <property type="entry name" value="MFS_2"/>
    <property type="match status" value="1"/>
</dbReference>
<dbReference type="PANTHER" id="PTHR11328:SF24">
    <property type="entry name" value="MAJOR FACILITATOR SUPERFAMILY (MFS) PROFILE DOMAIN-CONTAINING PROTEIN"/>
    <property type="match status" value="1"/>
</dbReference>
<feature type="transmembrane region" description="Helical" evidence="1">
    <location>
        <begin position="279"/>
        <end position="299"/>
    </location>
</feature>
<sequence length="559" mass="61059">MDENRAVVTAEGKVAETTAAQSVENVKVGPGHPDYIPTKEKWMYGIGALMDGGGVALMSCVMLNYMTSLGIAAAVASTIILVAKFWDAVSDPLMGFISDNTRSRWGRRKPYMFFGGIALLFGLLLLFMPIRDWGVSVGGFTAYMIVMYLLWNTLSTITQVPYCSLASDISPNFRERNNANTIKLVFSAAAAGISYVLPLLLLEAYTEPEAAMLPAMDGVGFWLTISIVFGVLFGGGLVLAAIFVKERIAPPKQREKFHLKQFVKDYAVPYKNKSFRWHIGMYAAAFMCMDIISALAVYYATDVWKGKSLFDMEFSSMFIVAPLMVAAVLAFPVVRWLMSKKSKQFAFRIGLPFYIVGGIMMAVMDPEWTPPILVPIVSFIMGFGFGGAQMMPWIIFPDTVDVAEFATGVRNTGTYSGMMTLIRKVAGALGVGMVGWIMTGAGYISSETAGEVVPQPESALLAIRLMMGIAIVVLIGFALFCSLQFKVTDKKLQRMRYYIEKVKEGGLQSLTAAETAERNSMVAELYGKVDPNDAAAWINEGLGENGAEAAAVVEPTEEK</sequence>
<dbReference type="GO" id="GO:0005886">
    <property type="term" value="C:plasma membrane"/>
    <property type="evidence" value="ECO:0007669"/>
    <property type="project" value="TreeGrafter"/>
</dbReference>
<feature type="transmembrane region" description="Helical" evidence="1">
    <location>
        <begin position="71"/>
        <end position="89"/>
    </location>
</feature>
<feature type="transmembrane region" description="Helical" evidence="1">
    <location>
        <begin position="42"/>
        <end position="65"/>
    </location>
</feature>
<dbReference type="GO" id="GO:0015293">
    <property type="term" value="F:symporter activity"/>
    <property type="evidence" value="ECO:0007669"/>
    <property type="project" value="InterPro"/>
</dbReference>
<accession>A0A9D1MIM3</accession>
<feature type="transmembrane region" description="Helical" evidence="1">
    <location>
        <begin position="345"/>
        <end position="364"/>
    </location>
</feature>
<dbReference type="AlphaFoldDB" id="A0A9D1MIM3"/>
<dbReference type="GO" id="GO:0008643">
    <property type="term" value="P:carbohydrate transport"/>
    <property type="evidence" value="ECO:0007669"/>
    <property type="project" value="InterPro"/>
</dbReference>
<evidence type="ECO:0000313" key="3">
    <source>
        <dbReference type="Proteomes" id="UP000824094"/>
    </source>
</evidence>
<feature type="transmembrane region" description="Helical" evidence="1">
    <location>
        <begin position="425"/>
        <end position="445"/>
    </location>
</feature>